<keyword evidence="1" id="KW-1133">Transmembrane helix</keyword>
<evidence type="ECO:0008006" key="4">
    <source>
        <dbReference type="Google" id="ProtNLM"/>
    </source>
</evidence>
<feature type="transmembrane region" description="Helical" evidence="1">
    <location>
        <begin position="12"/>
        <end position="32"/>
    </location>
</feature>
<accession>A0AAW6IKK8</accession>
<proteinExistence type="predicted"/>
<organism evidence="2 3">
    <name type="scientific">Bacteroides ovatus</name>
    <dbReference type="NCBI Taxonomy" id="28116"/>
    <lineage>
        <taxon>Bacteria</taxon>
        <taxon>Pseudomonadati</taxon>
        <taxon>Bacteroidota</taxon>
        <taxon>Bacteroidia</taxon>
        <taxon>Bacteroidales</taxon>
        <taxon>Bacteroidaceae</taxon>
        <taxon>Bacteroides</taxon>
    </lineage>
</organism>
<protein>
    <recommendedName>
        <fullName evidence="4">Two-component sensor histidine kinase</fullName>
    </recommendedName>
</protein>
<name>A0AAW6IKK8_BACOV</name>
<sequence>MEKKRMPLQHKIIFGYIILVAVIGSMIAILIYERRQMREVEGGVARLWRMYEDIYTTHRHVTGLALQGEAAAGWSDAERR</sequence>
<evidence type="ECO:0000313" key="3">
    <source>
        <dbReference type="Proteomes" id="UP001215078"/>
    </source>
</evidence>
<dbReference type="Proteomes" id="UP001215078">
    <property type="component" value="Unassembled WGS sequence"/>
</dbReference>
<reference evidence="2" key="1">
    <citation type="submission" date="2022-10" db="EMBL/GenBank/DDBJ databases">
        <title>Human gut microbiome strain richness.</title>
        <authorList>
            <person name="Chen-Liaw A."/>
        </authorList>
    </citation>
    <scope>NUCLEOTIDE SEQUENCE</scope>
    <source>
        <strain evidence="2">RTP21484st1_H8_RTP21484_190118</strain>
    </source>
</reference>
<evidence type="ECO:0000256" key="1">
    <source>
        <dbReference type="SAM" id="Phobius"/>
    </source>
</evidence>
<keyword evidence="1" id="KW-0812">Transmembrane</keyword>
<comment type="caution">
    <text evidence="2">The sequence shown here is derived from an EMBL/GenBank/DDBJ whole genome shotgun (WGS) entry which is preliminary data.</text>
</comment>
<dbReference type="EMBL" id="JAQQPO010000014">
    <property type="protein sequence ID" value="MDC7959093.1"/>
    <property type="molecule type" value="Genomic_DNA"/>
</dbReference>
<dbReference type="RefSeq" id="WP_229115746.1">
    <property type="nucleotide sequence ID" value="NZ_CAAKNR010000230.1"/>
</dbReference>
<dbReference type="AlphaFoldDB" id="A0AAW6IKK8"/>
<keyword evidence="1" id="KW-0472">Membrane</keyword>
<evidence type="ECO:0000313" key="2">
    <source>
        <dbReference type="EMBL" id="MDC7959093.1"/>
    </source>
</evidence>
<gene>
    <name evidence="2" type="ORF">PQ628_12810</name>
</gene>